<sequence>MQLCPEERLEPIGGGHHVIVSRRYGFTTDTILLAKYSMPRHGERCAELGTGCGMVPLLWCNRGCPGEVYALEVQPEACRQAQRSVQLNAFTHLHVLEYDLRNIAVQKASDLPLPLQLDMVACNPPYQPVGDGVPSPQGSRAAAHHEIGCTLTEVAAAAARLLRWGGSFFCCLRPQRMAEAFQTFSAAGLEPKRMRMVQHRLQKAPFLFLLEARRGGRPGLTVEPVLLLEEANVLTQLDGLNARYGEGLP</sequence>
<dbReference type="AlphaFoldDB" id="A0A859DSQ6"/>
<dbReference type="SUPFAM" id="SSF53335">
    <property type="entry name" value="S-adenosyl-L-methionine-dependent methyltransferases"/>
    <property type="match status" value="1"/>
</dbReference>
<dbReference type="GO" id="GO:0032259">
    <property type="term" value="P:methylation"/>
    <property type="evidence" value="ECO:0007669"/>
    <property type="project" value="UniProtKB-KW"/>
</dbReference>
<dbReference type="InterPro" id="IPR050210">
    <property type="entry name" value="tRNA_Adenine-N(6)_MTase"/>
</dbReference>
<dbReference type="GO" id="GO:0008168">
    <property type="term" value="F:methyltransferase activity"/>
    <property type="evidence" value="ECO:0007669"/>
    <property type="project" value="UniProtKB-KW"/>
</dbReference>
<keyword evidence="4" id="KW-1185">Reference proteome</keyword>
<dbReference type="PROSITE" id="PS00092">
    <property type="entry name" value="N6_MTASE"/>
    <property type="match status" value="1"/>
</dbReference>
<dbReference type="Gene3D" id="3.40.50.150">
    <property type="entry name" value="Vaccinia Virus protein VP39"/>
    <property type="match status" value="1"/>
</dbReference>
<dbReference type="InterPro" id="IPR002052">
    <property type="entry name" value="DNA_methylase_N6_adenine_CS"/>
</dbReference>
<dbReference type="RefSeq" id="WP_086034854.1">
    <property type="nucleotide sequence ID" value="NZ_CP046051.1"/>
</dbReference>
<dbReference type="InterPro" id="IPR029063">
    <property type="entry name" value="SAM-dependent_MTases_sf"/>
</dbReference>
<evidence type="ECO:0000313" key="4">
    <source>
        <dbReference type="Proteomes" id="UP000509623"/>
    </source>
</evidence>
<dbReference type="EMBL" id="CP046051">
    <property type="protein sequence ID" value="QKN23041.1"/>
    <property type="molecule type" value="Genomic_DNA"/>
</dbReference>
<name>A0A859DSQ6_9FIRM</name>
<dbReference type="Proteomes" id="UP000501316">
    <property type="component" value="Chromosome"/>
</dbReference>
<dbReference type="CDD" id="cd02440">
    <property type="entry name" value="AdoMet_MTases"/>
    <property type="match status" value="1"/>
</dbReference>
<proteinExistence type="predicted"/>
<organism evidence="1 3">
    <name type="scientific">Caproicibacterium lactatifermentans</name>
    <dbReference type="NCBI Taxonomy" id="2666138"/>
    <lineage>
        <taxon>Bacteria</taxon>
        <taxon>Bacillati</taxon>
        <taxon>Bacillota</taxon>
        <taxon>Clostridia</taxon>
        <taxon>Eubacteriales</taxon>
        <taxon>Oscillospiraceae</taxon>
        <taxon>Caproicibacterium</taxon>
    </lineage>
</organism>
<dbReference type="EMBL" id="CP046161">
    <property type="protein sequence ID" value="QKO30353.1"/>
    <property type="molecule type" value="Genomic_DNA"/>
</dbReference>
<dbReference type="Proteomes" id="UP000509623">
    <property type="component" value="Chromosome"/>
</dbReference>
<keyword evidence="1" id="KW-0489">Methyltransferase</keyword>
<dbReference type="PANTHER" id="PTHR47739:SF1">
    <property type="entry name" value="TRNA1(VAL) (ADENINE(37)-N6)-METHYLTRANSFERASE"/>
    <property type="match status" value="1"/>
</dbReference>
<protein>
    <submittedName>
        <fullName evidence="1">Methyltransferase</fullName>
    </submittedName>
</protein>
<keyword evidence="1" id="KW-0808">Transferase</keyword>
<reference evidence="2" key="3">
    <citation type="journal article" date="2022" name="Int. J. Syst. Evol. Microbiol.">
        <title>Caproicibacterium lactatifermentans sp. nov., isolated from pit clay used for the production of Chinese strong aroma-type liquor.</title>
        <authorList>
            <person name="Wang H."/>
            <person name="Gu Y."/>
            <person name="Zhao D."/>
            <person name="Qiao Z."/>
            <person name="Zheng J."/>
            <person name="Gao J."/>
            <person name="Ren C."/>
            <person name="Xu Y."/>
        </authorList>
    </citation>
    <scope>NUCLEOTIDE SEQUENCE</scope>
    <source>
        <strain evidence="2">JNU-WLY1368</strain>
    </source>
</reference>
<reference evidence="2" key="2">
    <citation type="journal article" date="2021" name="Appl. Environ. Microbiol.">
        <title>Adaptability of a Caproate-Producing Bacterium Contributes to Its Dominance in an Anaerobic Fermentation System.</title>
        <authorList>
            <person name="Wang H."/>
            <person name="Gu Y."/>
            <person name="Zhou W."/>
            <person name="Zhao D."/>
            <person name="Qiao Z."/>
            <person name="Zheng J."/>
            <person name="Gao J."/>
            <person name="Chen X."/>
            <person name="Ren C."/>
            <person name="Xu Y."/>
        </authorList>
    </citation>
    <scope>NUCLEOTIDE SEQUENCE</scope>
    <source>
        <strain evidence="2">JNU-WLY1368</strain>
    </source>
</reference>
<dbReference type="PANTHER" id="PTHR47739">
    <property type="entry name" value="TRNA1(VAL) (ADENINE(37)-N6)-METHYLTRANSFERASE"/>
    <property type="match status" value="1"/>
</dbReference>
<dbReference type="KEGG" id="clf:GJQ69_00215"/>
<evidence type="ECO:0000313" key="2">
    <source>
        <dbReference type="EMBL" id="QKO30353.1"/>
    </source>
</evidence>
<evidence type="ECO:0000313" key="3">
    <source>
        <dbReference type="Proteomes" id="UP000501316"/>
    </source>
</evidence>
<evidence type="ECO:0000313" key="1">
    <source>
        <dbReference type="EMBL" id="QKN23041.1"/>
    </source>
</evidence>
<accession>A0A859DSQ6</accession>
<reference evidence="3 4" key="1">
    <citation type="submission" date="2019-11" db="EMBL/GenBank/DDBJ databases">
        <authorList>
            <person name="Ren C."/>
            <person name="Wang H."/>
            <person name="Xu Y."/>
        </authorList>
    </citation>
    <scope>NUCLEOTIDE SEQUENCE [LARGE SCALE GENOMIC DNA]</scope>
    <source>
        <strain evidence="4">JNU-WLY1368</strain>
        <strain evidence="1 3">LBM 19010</strain>
    </source>
</reference>
<gene>
    <name evidence="1" type="ORF">GJQ69_00215</name>
    <name evidence="2" type="ORF">GKP14_04565</name>
</gene>
<dbReference type="GO" id="GO:0003676">
    <property type="term" value="F:nucleic acid binding"/>
    <property type="evidence" value="ECO:0007669"/>
    <property type="project" value="InterPro"/>
</dbReference>